<reference evidence="1 2" key="1">
    <citation type="submission" date="2016-07" db="EMBL/GenBank/DDBJ databases">
        <authorList>
            <person name="Lefevre C.T."/>
        </authorList>
    </citation>
    <scope>NUCLEOTIDE SEQUENCE [LARGE SCALE GENOMIC DNA]</scope>
    <source>
        <strain evidence="1">PR1</strain>
    </source>
</reference>
<evidence type="ECO:0000313" key="2">
    <source>
        <dbReference type="Proteomes" id="UP000231658"/>
    </source>
</evidence>
<dbReference type="RefSeq" id="WP_069186125.1">
    <property type="nucleotide sequence ID" value="NZ_FLYE01000002.1"/>
</dbReference>
<keyword evidence="2" id="KW-1185">Reference proteome</keyword>
<evidence type="ECO:0000313" key="1">
    <source>
        <dbReference type="EMBL" id="SCA55406.1"/>
    </source>
</evidence>
<organism evidence="1 2">
    <name type="scientific">Candidatus Terasakiella magnetica</name>
    <dbReference type="NCBI Taxonomy" id="1867952"/>
    <lineage>
        <taxon>Bacteria</taxon>
        <taxon>Pseudomonadati</taxon>
        <taxon>Pseudomonadota</taxon>
        <taxon>Alphaproteobacteria</taxon>
        <taxon>Rhodospirillales</taxon>
        <taxon>Terasakiellaceae</taxon>
        <taxon>Terasakiella</taxon>
    </lineage>
</organism>
<dbReference type="EMBL" id="FLYE01000002">
    <property type="protein sequence ID" value="SCA55406.1"/>
    <property type="molecule type" value="Genomic_DNA"/>
</dbReference>
<dbReference type="AlphaFoldDB" id="A0A1C3RDN8"/>
<sequence length="118" mass="13189">MTITYIQTEQGQVQADEVTKPDQRTFREAWQLNGAVIEVDMEKARTIWRDKIRQARMPELDRLDAQYMKALEAGDGTLQQSIATQKQALRDATADPAIESATTPQELEAIQPAGLSVS</sequence>
<proteinExistence type="predicted"/>
<gene>
    <name evidence="1" type="ORF">MTBPR1_100047</name>
</gene>
<dbReference type="STRING" id="1867952.MTBPR1_100047"/>
<dbReference type="Proteomes" id="UP000231658">
    <property type="component" value="Unassembled WGS sequence"/>
</dbReference>
<protein>
    <submittedName>
        <fullName evidence="1">Uncharacterized protein</fullName>
    </submittedName>
</protein>
<accession>A0A1C3RDN8</accession>
<dbReference type="OrthoDB" id="8480184at2"/>
<name>A0A1C3RDN8_9PROT</name>